<sequence>MIEKVRDAFRALPDARKQSNARRYEMEDAALSAFAVFFSQSPSFLDSQVRMQKQLGRNNASSLFGVHEIPCDNQIRNLLDPVPPETVYPVLAEIGDALYQQGYLAGFRSINDTLLIALDGTDFFSSEKISCACCSETRLKNDRVLYRHIAVTPVLVAPGQANAIPLPPEFVQPQDGQDKQDCELAASARWLARWGEHYRPWRITYLGDDLYCHQSHCLRVRAQQADFLFTCKLESHATLYEWVGDFERNEQLGRVVQARRVGKKHFTDTYRYAHQVPLRNTDDAVMANWLELVTTDAHGAIVFKNAWATSHAITDHNVAALASAGRARWKIENENNNTLKTKGYHFDHNFGHGKQFLANLFATLILLAFLVHTALDWMDTRYAKVRGLLPSRRTFFEHLRALLQYLPFDDWDHLMRFMQQRLAPNAPDTG</sequence>
<organism evidence="2 3">
    <name type="scientific">Candidatus Accumulibacter affinis</name>
    <dbReference type="NCBI Taxonomy" id="2954384"/>
    <lineage>
        <taxon>Bacteria</taxon>
        <taxon>Pseudomonadati</taxon>
        <taxon>Pseudomonadota</taxon>
        <taxon>Betaproteobacteria</taxon>
        <taxon>Candidatus Accumulibacter</taxon>
    </lineage>
</organism>
<evidence type="ECO:0000313" key="3">
    <source>
        <dbReference type="Proteomes" id="UP000706151"/>
    </source>
</evidence>
<comment type="caution">
    <text evidence="2">The sequence shown here is derived from an EMBL/GenBank/DDBJ whole genome shotgun (WGS) entry which is preliminary data.</text>
</comment>
<protein>
    <submittedName>
        <fullName evidence="2">ISNCY family transposase</fullName>
    </submittedName>
</protein>
<feature type="transmembrane region" description="Helical" evidence="1">
    <location>
        <begin position="356"/>
        <end position="375"/>
    </location>
</feature>
<keyword evidence="1" id="KW-0812">Transmembrane</keyword>
<evidence type="ECO:0000313" key="2">
    <source>
        <dbReference type="EMBL" id="MBK7952581.1"/>
    </source>
</evidence>
<keyword evidence="1" id="KW-1133">Transmembrane helix</keyword>
<dbReference type="EMBL" id="JADJOT010000001">
    <property type="protein sequence ID" value="MBK7952581.1"/>
    <property type="molecule type" value="Genomic_DNA"/>
</dbReference>
<keyword evidence="1" id="KW-0472">Membrane</keyword>
<name>A0A935T5E0_9PROT</name>
<accession>A0A935T5E0</accession>
<gene>
    <name evidence="2" type="ORF">IPK02_00615</name>
</gene>
<evidence type="ECO:0000256" key="1">
    <source>
        <dbReference type="SAM" id="Phobius"/>
    </source>
</evidence>
<proteinExistence type="predicted"/>
<reference evidence="2 3" key="1">
    <citation type="submission" date="2020-10" db="EMBL/GenBank/DDBJ databases">
        <title>Connecting structure to function with the recovery of over 1000 high-quality activated sludge metagenome-assembled genomes encoding full-length rRNA genes using long-read sequencing.</title>
        <authorList>
            <person name="Singleton C.M."/>
            <person name="Petriglieri F."/>
            <person name="Kristensen J.M."/>
            <person name="Kirkegaard R.H."/>
            <person name="Michaelsen T.Y."/>
            <person name="Andersen M.H."/>
            <person name="Karst S.M."/>
            <person name="Dueholm M.S."/>
            <person name="Nielsen P.H."/>
            <person name="Albertsen M."/>
        </authorList>
    </citation>
    <scope>NUCLEOTIDE SEQUENCE [LARGE SCALE GENOMIC DNA]</scope>
    <source>
        <strain evidence="2">Fred_18-Q3-R57-64_BAT3C.720</strain>
    </source>
</reference>
<dbReference type="Proteomes" id="UP000706151">
    <property type="component" value="Unassembled WGS sequence"/>
</dbReference>
<dbReference type="AlphaFoldDB" id="A0A935T5E0"/>